<name>A0A0D2BW39_9EURO</name>
<reference evidence="2 3" key="1">
    <citation type="submission" date="2015-01" db="EMBL/GenBank/DDBJ databases">
        <title>The Genome Sequence of Cladophialophora immunda CBS83496.</title>
        <authorList>
            <consortium name="The Broad Institute Genomics Platform"/>
            <person name="Cuomo C."/>
            <person name="de Hoog S."/>
            <person name="Gorbushina A."/>
            <person name="Stielow B."/>
            <person name="Teixiera M."/>
            <person name="Abouelleil A."/>
            <person name="Chapman S.B."/>
            <person name="Priest M."/>
            <person name="Young S.K."/>
            <person name="Wortman J."/>
            <person name="Nusbaum C."/>
            <person name="Birren B."/>
        </authorList>
    </citation>
    <scope>NUCLEOTIDE SEQUENCE [LARGE SCALE GENOMIC DNA]</scope>
    <source>
        <strain evidence="2 3">CBS 83496</strain>
    </source>
</reference>
<evidence type="ECO:0000313" key="3">
    <source>
        <dbReference type="Proteomes" id="UP000054466"/>
    </source>
</evidence>
<dbReference type="AlphaFoldDB" id="A0A0D2BW39"/>
<dbReference type="InterPro" id="IPR051908">
    <property type="entry name" value="Ribosomal_N-acetyltransferase"/>
</dbReference>
<accession>A0A0D2BW39</accession>
<protein>
    <recommendedName>
        <fullName evidence="1">N-acetyltransferase domain-containing protein</fullName>
    </recommendedName>
</protein>
<evidence type="ECO:0000313" key="2">
    <source>
        <dbReference type="EMBL" id="KIW23283.1"/>
    </source>
</evidence>
<proteinExistence type="predicted"/>
<dbReference type="SUPFAM" id="SSF55729">
    <property type="entry name" value="Acyl-CoA N-acyltransferases (Nat)"/>
    <property type="match status" value="1"/>
</dbReference>
<dbReference type="Proteomes" id="UP000054466">
    <property type="component" value="Unassembled WGS sequence"/>
</dbReference>
<keyword evidence="3" id="KW-1185">Reference proteome</keyword>
<dbReference type="Pfam" id="PF13302">
    <property type="entry name" value="Acetyltransf_3"/>
    <property type="match status" value="1"/>
</dbReference>
<feature type="domain" description="N-acetyltransferase" evidence="1">
    <location>
        <begin position="20"/>
        <end position="170"/>
    </location>
</feature>
<dbReference type="OrthoDB" id="41238at2759"/>
<dbReference type="InterPro" id="IPR016181">
    <property type="entry name" value="Acyl_CoA_acyltransferase"/>
</dbReference>
<dbReference type="GO" id="GO:1990189">
    <property type="term" value="F:protein N-terminal-serine acetyltransferase activity"/>
    <property type="evidence" value="ECO:0007669"/>
    <property type="project" value="TreeGrafter"/>
</dbReference>
<sequence length="233" mass="26047">MGDKTFHYEQRQLENDLVALVPFEPSVHTTPFVEMIKTYPEMFTYIPFPVINNEEDFMREAYEAIRSSPADCLFAVMDKAATPGAGDTSAKFAGVVSLFATNPVNAVTEVGVMIFPAFQRTHVATNAIGLLLFWTLDPPSAGGLGLRRVVWQTHAGNAVSRKTASRIGFEFEGIARWDRVFPHGKVALSAEALRTRNGTQEEQPGRHTAVYSIVWDEWEDKRPKIAALMERKQ</sequence>
<dbReference type="PANTHER" id="PTHR43441">
    <property type="entry name" value="RIBOSOMAL-PROTEIN-SERINE ACETYLTRANSFERASE"/>
    <property type="match status" value="1"/>
</dbReference>
<dbReference type="VEuPathDB" id="FungiDB:PV07_11494"/>
<organism evidence="2 3">
    <name type="scientific">Cladophialophora immunda</name>
    <dbReference type="NCBI Taxonomy" id="569365"/>
    <lineage>
        <taxon>Eukaryota</taxon>
        <taxon>Fungi</taxon>
        <taxon>Dikarya</taxon>
        <taxon>Ascomycota</taxon>
        <taxon>Pezizomycotina</taxon>
        <taxon>Eurotiomycetes</taxon>
        <taxon>Chaetothyriomycetidae</taxon>
        <taxon>Chaetothyriales</taxon>
        <taxon>Herpotrichiellaceae</taxon>
        <taxon>Cladophialophora</taxon>
    </lineage>
</organism>
<dbReference type="GeneID" id="27350688"/>
<dbReference type="Gene3D" id="3.40.630.30">
    <property type="match status" value="1"/>
</dbReference>
<dbReference type="PANTHER" id="PTHR43441:SF5">
    <property type="entry name" value="FAMILY ACETYLTRANSFERASE, PUTATIVE-RELATED"/>
    <property type="match status" value="1"/>
</dbReference>
<dbReference type="RefSeq" id="XP_016243499.1">
    <property type="nucleotide sequence ID" value="XM_016398937.1"/>
</dbReference>
<dbReference type="HOGENOM" id="CLU_078023_0_0_1"/>
<dbReference type="EMBL" id="KN847046">
    <property type="protein sequence ID" value="KIW23283.1"/>
    <property type="molecule type" value="Genomic_DNA"/>
</dbReference>
<gene>
    <name evidence="2" type="ORF">PV07_11494</name>
</gene>
<dbReference type="GO" id="GO:0008999">
    <property type="term" value="F:protein-N-terminal-alanine acetyltransferase activity"/>
    <property type="evidence" value="ECO:0007669"/>
    <property type="project" value="TreeGrafter"/>
</dbReference>
<dbReference type="InterPro" id="IPR000182">
    <property type="entry name" value="GNAT_dom"/>
</dbReference>
<evidence type="ECO:0000259" key="1">
    <source>
        <dbReference type="Pfam" id="PF13302"/>
    </source>
</evidence>